<gene>
    <name evidence="3" type="ORF">EV702DRAFT_289601</name>
</gene>
<dbReference type="AlphaFoldDB" id="A0A9P7D302"/>
<evidence type="ECO:0000313" key="3">
    <source>
        <dbReference type="EMBL" id="KAG1777212.1"/>
    </source>
</evidence>
<feature type="transmembrane region" description="Helical" evidence="1">
    <location>
        <begin position="42"/>
        <end position="61"/>
    </location>
</feature>
<accession>A0A9P7D302</accession>
<dbReference type="OrthoDB" id="3350812at2759"/>
<protein>
    <recommendedName>
        <fullName evidence="2">DUF6533 domain-containing protein</fullName>
    </recommendedName>
</protein>
<sequence length="281" mass="31348">MVLLHTQRTIKYLRAAPAAIWALDYCLTLEHEVHMFSSMGRWGITTVMFIVARYVPIPWIISEIYVTLVMQSPQMCSITYQISGVSLVLILLATEGLLLMRTLALWHNNKKIRRFLLASYLVTAISTVTCIAITFPLLKSACVSTSTQSNIEVVTRLEHLLMGVFINTALFEFMVAAITIYHSMLLRSDDMYTLCTLASTLSKGSLLYALSLFVISVANIVTFFLPISGGYSGITDTFQVVLHGVLASRILFDLRDADQSKEDSFCLSDLQFGSHTVYTAT</sequence>
<keyword evidence="1" id="KW-1133">Transmembrane helix</keyword>
<name>A0A9P7D302_9AGAM</name>
<evidence type="ECO:0000313" key="4">
    <source>
        <dbReference type="Proteomes" id="UP000714275"/>
    </source>
</evidence>
<dbReference type="EMBL" id="JABBWD010000022">
    <property type="protein sequence ID" value="KAG1777212.1"/>
    <property type="molecule type" value="Genomic_DNA"/>
</dbReference>
<organism evidence="3 4">
    <name type="scientific">Suillus placidus</name>
    <dbReference type="NCBI Taxonomy" id="48579"/>
    <lineage>
        <taxon>Eukaryota</taxon>
        <taxon>Fungi</taxon>
        <taxon>Dikarya</taxon>
        <taxon>Basidiomycota</taxon>
        <taxon>Agaricomycotina</taxon>
        <taxon>Agaricomycetes</taxon>
        <taxon>Agaricomycetidae</taxon>
        <taxon>Boletales</taxon>
        <taxon>Suillineae</taxon>
        <taxon>Suillaceae</taxon>
        <taxon>Suillus</taxon>
    </lineage>
</organism>
<feature type="transmembrane region" description="Helical" evidence="1">
    <location>
        <begin position="206"/>
        <end position="227"/>
    </location>
</feature>
<dbReference type="InterPro" id="IPR045340">
    <property type="entry name" value="DUF6533"/>
</dbReference>
<feature type="domain" description="DUF6533" evidence="2">
    <location>
        <begin position="12"/>
        <end position="57"/>
    </location>
</feature>
<keyword evidence="1" id="KW-0472">Membrane</keyword>
<evidence type="ECO:0000259" key="2">
    <source>
        <dbReference type="Pfam" id="PF20151"/>
    </source>
</evidence>
<keyword evidence="1" id="KW-0812">Transmembrane</keyword>
<keyword evidence="4" id="KW-1185">Reference proteome</keyword>
<comment type="caution">
    <text evidence="3">The sequence shown here is derived from an EMBL/GenBank/DDBJ whole genome shotgun (WGS) entry which is preliminary data.</text>
</comment>
<dbReference type="Pfam" id="PF20151">
    <property type="entry name" value="DUF6533"/>
    <property type="match status" value="1"/>
</dbReference>
<reference evidence="3" key="1">
    <citation type="journal article" date="2020" name="New Phytol.">
        <title>Comparative genomics reveals dynamic genome evolution in host specialist ectomycorrhizal fungi.</title>
        <authorList>
            <person name="Lofgren L.A."/>
            <person name="Nguyen N.H."/>
            <person name="Vilgalys R."/>
            <person name="Ruytinx J."/>
            <person name="Liao H.L."/>
            <person name="Branco S."/>
            <person name="Kuo A."/>
            <person name="LaButti K."/>
            <person name="Lipzen A."/>
            <person name="Andreopoulos W."/>
            <person name="Pangilinan J."/>
            <person name="Riley R."/>
            <person name="Hundley H."/>
            <person name="Na H."/>
            <person name="Barry K."/>
            <person name="Grigoriev I.V."/>
            <person name="Stajich J.E."/>
            <person name="Kennedy P.G."/>
        </authorList>
    </citation>
    <scope>NUCLEOTIDE SEQUENCE</scope>
    <source>
        <strain evidence="3">DOB743</strain>
    </source>
</reference>
<evidence type="ECO:0000256" key="1">
    <source>
        <dbReference type="SAM" id="Phobius"/>
    </source>
</evidence>
<feature type="transmembrane region" description="Helical" evidence="1">
    <location>
        <begin position="81"/>
        <end position="103"/>
    </location>
</feature>
<feature type="transmembrane region" description="Helical" evidence="1">
    <location>
        <begin position="160"/>
        <end position="185"/>
    </location>
</feature>
<feature type="transmembrane region" description="Helical" evidence="1">
    <location>
        <begin position="115"/>
        <end position="138"/>
    </location>
</feature>
<proteinExistence type="predicted"/>
<dbReference type="Proteomes" id="UP000714275">
    <property type="component" value="Unassembled WGS sequence"/>
</dbReference>